<gene>
    <name evidence="2" type="ORF">JCM15548_11922</name>
</gene>
<keyword evidence="3" id="KW-1185">Reference proteome</keyword>
<evidence type="ECO:0000313" key="3">
    <source>
        <dbReference type="Proteomes" id="UP000032900"/>
    </source>
</evidence>
<dbReference type="GO" id="GO:0016787">
    <property type="term" value="F:hydrolase activity"/>
    <property type="evidence" value="ECO:0007669"/>
    <property type="project" value="InterPro"/>
</dbReference>
<proteinExistence type="predicted"/>
<evidence type="ECO:0000259" key="1">
    <source>
        <dbReference type="Pfam" id="PF06439"/>
    </source>
</evidence>
<feature type="domain" description="3-keto-alpha-glucoside-1,2-lyase/3-keto-2-hydroxy-glucal hydratase" evidence="1">
    <location>
        <begin position="29"/>
        <end position="148"/>
    </location>
</feature>
<reference evidence="2 3" key="1">
    <citation type="journal article" date="2015" name="Microbes Environ.">
        <title>Distribution and evolution of nitrogen fixation genes in the phylum bacteroidetes.</title>
        <authorList>
            <person name="Inoue J."/>
            <person name="Oshima K."/>
            <person name="Suda W."/>
            <person name="Sakamoto M."/>
            <person name="Iino T."/>
            <person name="Noda S."/>
            <person name="Hongoh Y."/>
            <person name="Hattori M."/>
            <person name="Ohkuma M."/>
        </authorList>
    </citation>
    <scope>NUCLEOTIDE SEQUENCE [LARGE SCALE GENOMIC DNA]</scope>
    <source>
        <strain evidence="2">JCM 15548</strain>
    </source>
</reference>
<evidence type="ECO:0000313" key="2">
    <source>
        <dbReference type="EMBL" id="GAO29703.1"/>
    </source>
</evidence>
<dbReference type="EMBL" id="BAZW01000012">
    <property type="protein sequence ID" value="GAO29703.1"/>
    <property type="molecule type" value="Genomic_DNA"/>
</dbReference>
<dbReference type="Proteomes" id="UP000032900">
    <property type="component" value="Unassembled WGS sequence"/>
</dbReference>
<comment type="caution">
    <text evidence="2">The sequence shown here is derived from an EMBL/GenBank/DDBJ whole genome shotgun (WGS) entry which is preliminary data.</text>
</comment>
<dbReference type="Gene3D" id="2.60.120.560">
    <property type="entry name" value="Exo-inulinase, domain 1"/>
    <property type="match status" value="1"/>
</dbReference>
<dbReference type="STRING" id="1236989.JCM15548_11922"/>
<accession>A0A0E9LWL9</accession>
<dbReference type="AlphaFoldDB" id="A0A0E9LWL9"/>
<organism evidence="2 3">
    <name type="scientific">Geofilum rubicundum JCM 15548</name>
    <dbReference type="NCBI Taxonomy" id="1236989"/>
    <lineage>
        <taxon>Bacteria</taxon>
        <taxon>Pseudomonadati</taxon>
        <taxon>Bacteroidota</taxon>
        <taxon>Bacteroidia</taxon>
        <taxon>Marinilabiliales</taxon>
        <taxon>Marinilabiliaceae</taxon>
        <taxon>Geofilum</taxon>
    </lineage>
</organism>
<dbReference type="InterPro" id="IPR010496">
    <property type="entry name" value="AL/BT2_dom"/>
</dbReference>
<protein>
    <recommendedName>
        <fullName evidence="1">3-keto-alpha-glucoside-1,2-lyase/3-keto-2-hydroxy-glucal hydratase domain-containing protein</fullName>
    </recommendedName>
</protein>
<dbReference type="Pfam" id="PF06439">
    <property type="entry name" value="3keto-disac_hyd"/>
    <property type="match status" value="1"/>
</dbReference>
<sequence length="153" mass="17314">MNAMKNLILAGILVLTVWGCNGPQSVNEDWQPLFNGENLEGWDIKFTHSPMGVNYKNTFRVEEGLLKVRYDEWDSLNNIFGHLMTKESYSHYKVRAEYRFVGEQVKGGADWAYRNNGIMIHSQSAESMRLDQDFPVSIEVQLLGGDGSGPVPT</sequence>
<name>A0A0E9LWL9_9BACT</name>